<comment type="caution">
    <text evidence="5">The sequence shown here is derived from an EMBL/GenBank/DDBJ whole genome shotgun (WGS) entry which is preliminary data.</text>
</comment>
<accession>A0A433XLK4</accession>
<evidence type="ECO:0000313" key="5">
    <source>
        <dbReference type="EMBL" id="RUT34904.1"/>
    </source>
</evidence>
<name>A0A433XLK4_9HYPH</name>
<dbReference type="Gene3D" id="3.40.50.720">
    <property type="entry name" value="NAD(P)-binding Rossmann-like Domain"/>
    <property type="match status" value="1"/>
</dbReference>
<dbReference type="Pfam" id="PF08125">
    <property type="entry name" value="Mannitol_dh_C"/>
    <property type="match status" value="1"/>
</dbReference>
<keyword evidence="6" id="KW-1185">Reference proteome</keyword>
<feature type="domain" description="Mannitol dehydrogenase N-terminal" evidence="3">
    <location>
        <begin position="30"/>
        <end position="278"/>
    </location>
</feature>
<dbReference type="RefSeq" id="WP_127187024.1">
    <property type="nucleotide sequence ID" value="NZ_RZNJ01000001.1"/>
</dbReference>
<dbReference type="Gene3D" id="1.10.1040.10">
    <property type="entry name" value="N-(1-d-carboxylethyl)-l-norvaline Dehydrogenase, domain 2"/>
    <property type="match status" value="1"/>
</dbReference>
<dbReference type="InterPro" id="IPR013131">
    <property type="entry name" value="Mannitol_DH_N"/>
</dbReference>
<evidence type="ECO:0000313" key="6">
    <source>
        <dbReference type="Proteomes" id="UP000281547"/>
    </source>
</evidence>
<evidence type="ECO:0000259" key="3">
    <source>
        <dbReference type="Pfam" id="PF01232"/>
    </source>
</evidence>
<dbReference type="OrthoDB" id="271711at2"/>
<dbReference type="SUPFAM" id="SSF48179">
    <property type="entry name" value="6-phosphogluconate dehydrogenase C-terminal domain-like"/>
    <property type="match status" value="1"/>
</dbReference>
<dbReference type="PANTHER" id="PTHR43362:SF1">
    <property type="entry name" value="MANNITOL DEHYDROGENASE 2-RELATED"/>
    <property type="match status" value="1"/>
</dbReference>
<dbReference type="GO" id="GO:0019594">
    <property type="term" value="P:mannitol metabolic process"/>
    <property type="evidence" value="ECO:0007669"/>
    <property type="project" value="InterPro"/>
</dbReference>
<dbReference type="PANTHER" id="PTHR43362">
    <property type="entry name" value="MANNITOL DEHYDROGENASE DSF1-RELATED"/>
    <property type="match status" value="1"/>
</dbReference>
<evidence type="ECO:0000259" key="4">
    <source>
        <dbReference type="Pfam" id="PF08125"/>
    </source>
</evidence>
<sequence>MGIGVCEANLGRLSERVGVPGYERAGLSAGIVHFGIGNFHRAHQAVYLDDLFASGRDQDWAILGAGVRAADRKMAETLGAQDWLTTVVSQDAGGRSARITGAMIGHLPVGDPEAVTAALADPAIRIVSMTITEGGYFIDPATGRFDPDHPEIRADAERPAAPGTVFGLIVGGLRARRDKGVPPFTVMSCDNIPHNGAVARNAVVGLARLSDPALADWIAAEVAFPNSMVDRITPVTTDRERAVLEAEFGVTDGWPVFCETFRQWVLEDRFPAGRPRLETVGVTFVPDVAPYELMKIRILNGGHAAIAYPAALMDIVHVHEAMAEPAITAFLERLEREEIIPMVPEVPGVNLDDYYESVAERFANPKVADTVARLCQDGSNRQPKFILPSTRDRLAAGAGVTGLALVSAAWCRYCAGTSDGGAALPLDDLAGETLRVAARKAETEPGAFIGQTAIFGELGGVPAFADAFAKALGSLSTRGTRATLLAYGAGDL</sequence>
<dbReference type="InterPro" id="IPR008927">
    <property type="entry name" value="6-PGluconate_DH-like_C_sf"/>
</dbReference>
<gene>
    <name evidence="5" type="ORF">EMQ25_02815</name>
</gene>
<dbReference type="InterPro" id="IPR000669">
    <property type="entry name" value="Mannitol_DH"/>
</dbReference>
<dbReference type="PROSITE" id="PS00974">
    <property type="entry name" value="MANNITOL_DHGENASE"/>
    <property type="match status" value="1"/>
</dbReference>
<dbReference type="InterPro" id="IPR036291">
    <property type="entry name" value="NAD(P)-bd_dom_sf"/>
</dbReference>
<evidence type="ECO:0000256" key="2">
    <source>
        <dbReference type="ARBA" id="ARBA00023027"/>
    </source>
</evidence>
<dbReference type="Pfam" id="PF01232">
    <property type="entry name" value="Mannitol_dh"/>
    <property type="match status" value="1"/>
</dbReference>
<dbReference type="SUPFAM" id="SSF51735">
    <property type="entry name" value="NAD(P)-binding Rossmann-fold domains"/>
    <property type="match status" value="1"/>
</dbReference>
<keyword evidence="1" id="KW-0560">Oxidoreductase</keyword>
<keyword evidence="2" id="KW-0520">NAD</keyword>
<protein>
    <submittedName>
        <fullName evidence="5">Mannitol dehydrogenase family protein</fullName>
    </submittedName>
</protein>
<dbReference type="InterPro" id="IPR050988">
    <property type="entry name" value="Mannitol_DH/Oxidoreductase"/>
</dbReference>
<dbReference type="InterPro" id="IPR013118">
    <property type="entry name" value="Mannitol_DH_C"/>
</dbReference>
<dbReference type="EMBL" id="RZNJ01000001">
    <property type="protein sequence ID" value="RUT34904.1"/>
    <property type="molecule type" value="Genomic_DNA"/>
</dbReference>
<dbReference type="GO" id="GO:0016616">
    <property type="term" value="F:oxidoreductase activity, acting on the CH-OH group of donors, NAD or NADP as acceptor"/>
    <property type="evidence" value="ECO:0007669"/>
    <property type="project" value="TreeGrafter"/>
</dbReference>
<dbReference type="Proteomes" id="UP000281547">
    <property type="component" value="Unassembled WGS sequence"/>
</dbReference>
<dbReference type="PRINTS" id="PR00084">
    <property type="entry name" value="MTLDHDRGNASE"/>
</dbReference>
<evidence type="ECO:0000256" key="1">
    <source>
        <dbReference type="ARBA" id="ARBA00023002"/>
    </source>
</evidence>
<organism evidence="5 6">
    <name type="scientific">Arsenicitalea aurantiaca</name>
    <dbReference type="NCBI Taxonomy" id="1783274"/>
    <lineage>
        <taxon>Bacteria</taxon>
        <taxon>Pseudomonadati</taxon>
        <taxon>Pseudomonadota</taxon>
        <taxon>Alphaproteobacteria</taxon>
        <taxon>Hyphomicrobiales</taxon>
        <taxon>Devosiaceae</taxon>
        <taxon>Arsenicitalea</taxon>
    </lineage>
</organism>
<proteinExistence type="predicted"/>
<reference evidence="5 6" key="1">
    <citation type="journal article" date="2016" name="Int. J. Syst. Evol. Microbiol.">
        <title>Arsenicitalea aurantiaca gen. nov., sp. nov., a new member of the family Hyphomicrobiaceae, isolated from high-arsenic sediment.</title>
        <authorList>
            <person name="Mu Y."/>
            <person name="Zhou L."/>
            <person name="Zeng X.C."/>
            <person name="Liu L."/>
            <person name="Pan Y."/>
            <person name="Chen X."/>
            <person name="Wang J."/>
            <person name="Li S."/>
            <person name="Li W.J."/>
            <person name="Wang Y."/>
        </authorList>
    </citation>
    <scope>NUCLEOTIDE SEQUENCE [LARGE SCALE GENOMIC DNA]</scope>
    <source>
        <strain evidence="5 6">42-50</strain>
    </source>
</reference>
<dbReference type="InterPro" id="IPR023027">
    <property type="entry name" value="Mannitol_DH_CS"/>
</dbReference>
<dbReference type="InterPro" id="IPR013328">
    <property type="entry name" value="6PGD_dom2"/>
</dbReference>
<dbReference type="AlphaFoldDB" id="A0A433XLK4"/>
<feature type="domain" description="Mannitol dehydrogenase C-terminal" evidence="4">
    <location>
        <begin position="287"/>
        <end position="474"/>
    </location>
</feature>